<sequence length="97" mass="11427">MSPEEAAERQQNNESRTSTLLGFFRLIKRINTYLAYHNDSSDVDPEIAAAYDADNLKDLFKYFSNISDLNSKILYKEAIKDFRWDLNKNEWVARLMQ</sequence>
<dbReference type="Proteomes" id="UP001378960">
    <property type="component" value="Unassembled WGS sequence"/>
</dbReference>
<reference evidence="1 2" key="1">
    <citation type="journal article" date="2023" name="Elife">
        <title>Identification of key yeast species and microbe-microbe interactions impacting larval growth of Drosophila in the wild.</title>
        <authorList>
            <person name="Mure A."/>
            <person name="Sugiura Y."/>
            <person name="Maeda R."/>
            <person name="Honda K."/>
            <person name="Sakurai N."/>
            <person name="Takahashi Y."/>
            <person name="Watada M."/>
            <person name="Katoh T."/>
            <person name="Gotoh A."/>
            <person name="Gotoh Y."/>
            <person name="Taniguchi I."/>
            <person name="Nakamura K."/>
            <person name="Hayashi T."/>
            <person name="Katayama T."/>
            <person name="Uemura T."/>
            <person name="Hattori Y."/>
        </authorList>
    </citation>
    <scope>NUCLEOTIDE SEQUENCE [LARGE SCALE GENOMIC DNA]</scope>
    <source>
        <strain evidence="1 2">PK-24</strain>
    </source>
</reference>
<accession>A0AAV5R5E0</accession>
<dbReference type="EMBL" id="BTGB01000003">
    <property type="protein sequence ID" value="GMM46078.1"/>
    <property type="molecule type" value="Genomic_DNA"/>
</dbReference>
<organism evidence="1 2">
    <name type="scientific">Pichia kluyveri</name>
    <name type="common">Yeast</name>
    <dbReference type="NCBI Taxonomy" id="36015"/>
    <lineage>
        <taxon>Eukaryota</taxon>
        <taxon>Fungi</taxon>
        <taxon>Dikarya</taxon>
        <taxon>Ascomycota</taxon>
        <taxon>Saccharomycotina</taxon>
        <taxon>Pichiomycetes</taxon>
        <taxon>Pichiales</taxon>
        <taxon>Pichiaceae</taxon>
        <taxon>Pichia</taxon>
    </lineage>
</organism>
<name>A0AAV5R5E0_PICKL</name>
<comment type="caution">
    <text evidence="1">The sequence shown here is derived from an EMBL/GenBank/DDBJ whole genome shotgun (WGS) entry which is preliminary data.</text>
</comment>
<protein>
    <submittedName>
        <fullName evidence="1">Uncharacterized protein</fullName>
    </submittedName>
</protein>
<proteinExistence type="predicted"/>
<evidence type="ECO:0000313" key="1">
    <source>
        <dbReference type="EMBL" id="GMM46078.1"/>
    </source>
</evidence>
<keyword evidence="2" id="KW-1185">Reference proteome</keyword>
<dbReference type="AlphaFoldDB" id="A0AAV5R5E0"/>
<evidence type="ECO:0000313" key="2">
    <source>
        <dbReference type="Proteomes" id="UP001378960"/>
    </source>
</evidence>
<gene>
    <name evidence="1" type="ORF">DAPK24_026530</name>
</gene>